<keyword evidence="5" id="KW-0539">Nucleus</keyword>
<evidence type="ECO:0000313" key="8">
    <source>
        <dbReference type="Proteomes" id="UP001420932"/>
    </source>
</evidence>
<dbReference type="PANTHER" id="PTHR15439">
    <property type="entry name" value="RETINOBLASTOMA-BINDING PROTEIN 6"/>
    <property type="match status" value="1"/>
</dbReference>
<comment type="subcellular location">
    <subcellularLocation>
        <location evidence="1">Nucleus</location>
    </subcellularLocation>
</comment>
<keyword evidence="4" id="KW-0862">Zinc</keyword>
<dbReference type="GO" id="GO:0006511">
    <property type="term" value="P:ubiquitin-dependent protein catabolic process"/>
    <property type="evidence" value="ECO:0007669"/>
    <property type="project" value="TreeGrafter"/>
</dbReference>
<accession>A0AAP0HL77</accession>
<dbReference type="EMBL" id="JBBNAF010000013">
    <property type="protein sequence ID" value="KAK9086865.1"/>
    <property type="molecule type" value="Genomic_DNA"/>
</dbReference>
<evidence type="ECO:0000256" key="3">
    <source>
        <dbReference type="ARBA" id="ARBA00022771"/>
    </source>
</evidence>
<gene>
    <name evidence="7" type="ORF">Syun_029259</name>
</gene>
<evidence type="ECO:0000256" key="5">
    <source>
        <dbReference type="ARBA" id="ARBA00023242"/>
    </source>
</evidence>
<dbReference type="SUPFAM" id="SSF57756">
    <property type="entry name" value="Retrovirus zinc finger-like domains"/>
    <property type="match status" value="1"/>
</dbReference>
<dbReference type="AlphaFoldDB" id="A0AAP0HL77"/>
<keyword evidence="3" id="KW-0863">Zinc-finger</keyword>
<dbReference type="GO" id="GO:0003676">
    <property type="term" value="F:nucleic acid binding"/>
    <property type="evidence" value="ECO:0007669"/>
    <property type="project" value="InterPro"/>
</dbReference>
<dbReference type="Gene3D" id="4.10.60.10">
    <property type="entry name" value="Zinc finger, CCHC-type"/>
    <property type="match status" value="1"/>
</dbReference>
<keyword evidence="2" id="KW-0479">Metal-binding</keyword>
<dbReference type="InterPro" id="IPR014891">
    <property type="entry name" value="DWNN_domain"/>
</dbReference>
<name>A0AAP0HL77_9MAGN</name>
<dbReference type="PANTHER" id="PTHR15439:SF0">
    <property type="entry name" value="CELL DIVISION CYCLE AND APOPTOSIS REGULATOR PROTEIN 1-RELATED"/>
    <property type="match status" value="1"/>
</dbReference>
<comment type="caution">
    <text evidence="7">The sequence shown here is derived from an EMBL/GenBank/DDBJ whole genome shotgun (WGS) entry which is preliminary data.</text>
</comment>
<dbReference type="GO" id="GO:0016567">
    <property type="term" value="P:protein ubiquitination"/>
    <property type="evidence" value="ECO:0007669"/>
    <property type="project" value="InterPro"/>
</dbReference>
<dbReference type="GO" id="GO:0006397">
    <property type="term" value="P:mRNA processing"/>
    <property type="evidence" value="ECO:0007669"/>
    <property type="project" value="InterPro"/>
</dbReference>
<dbReference type="InterPro" id="IPR033489">
    <property type="entry name" value="RBBP6"/>
</dbReference>
<organism evidence="7 8">
    <name type="scientific">Stephania yunnanensis</name>
    <dbReference type="NCBI Taxonomy" id="152371"/>
    <lineage>
        <taxon>Eukaryota</taxon>
        <taxon>Viridiplantae</taxon>
        <taxon>Streptophyta</taxon>
        <taxon>Embryophyta</taxon>
        <taxon>Tracheophyta</taxon>
        <taxon>Spermatophyta</taxon>
        <taxon>Magnoliopsida</taxon>
        <taxon>Ranunculales</taxon>
        <taxon>Menispermaceae</taxon>
        <taxon>Menispermoideae</taxon>
        <taxon>Cissampelideae</taxon>
        <taxon>Stephania</taxon>
    </lineage>
</organism>
<dbReference type="SMART" id="SM01180">
    <property type="entry name" value="DWNN"/>
    <property type="match status" value="1"/>
</dbReference>
<sequence>MAAVHYKFKSSKDYKSLVIEGPSISVADLKLTIVESMHLKRRANFILLVFDAQTNEEYLDEATLIPRDTSVIVHRVPRGLRMPIVIDRKGQIQDSSSRAYQCFGGFMDGRMSTRDQAPHAGYICRRCNIPGHFIWDCPTNGDPNYDIKKLKPPTGIPKSMLMTTSNGSYALTGGVVAALKPDE</sequence>
<dbReference type="GO" id="GO:0061630">
    <property type="term" value="F:ubiquitin protein ligase activity"/>
    <property type="evidence" value="ECO:0007669"/>
    <property type="project" value="InterPro"/>
</dbReference>
<dbReference type="InterPro" id="IPR025829">
    <property type="entry name" value="Zn_knuckle_CX2CX3GHX4C"/>
</dbReference>
<evidence type="ECO:0000259" key="6">
    <source>
        <dbReference type="PROSITE" id="PS51282"/>
    </source>
</evidence>
<evidence type="ECO:0000313" key="7">
    <source>
        <dbReference type="EMBL" id="KAK9086865.1"/>
    </source>
</evidence>
<reference evidence="7 8" key="1">
    <citation type="submission" date="2024-01" db="EMBL/GenBank/DDBJ databases">
        <title>Genome assemblies of Stephania.</title>
        <authorList>
            <person name="Yang L."/>
        </authorList>
    </citation>
    <scope>NUCLEOTIDE SEQUENCE [LARGE SCALE GENOMIC DNA]</scope>
    <source>
        <strain evidence="7">YNDBR</strain>
        <tissue evidence="7">Leaf</tissue>
    </source>
</reference>
<dbReference type="Gene3D" id="3.10.20.90">
    <property type="entry name" value="Phosphatidylinositol 3-kinase Catalytic Subunit, Chain A, domain 1"/>
    <property type="match status" value="1"/>
</dbReference>
<protein>
    <recommendedName>
        <fullName evidence="6">DWNN domain-containing protein</fullName>
    </recommendedName>
</protein>
<feature type="domain" description="DWNN" evidence="6">
    <location>
        <begin position="4"/>
        <end position="77"/>
    </location>
</feature>
<dbReference type="PROSITE" id="PS51282">
    <property type="entry name" value="DWNN"/>
    <property type="match status" value="1"/>
</dbReference>
<dbReference type="Proteomes" id="UP001420932">
    <property type="component" value="Unassembled WGS sequence"/>
</dbReference>
<dbReference type="Pfam" id="PF13696">
    <property type="entry name" value="zf-CCHC_2"/>
    <property type="match status" value="1"/>
</dbReference>
<dbReference type="GO" id="GO:0008270">
    <property type="term" value="F:zinc ion binding"/>
    <property type="evidence" value="ECO:0007669"/>
    <property type="project" value="UniProtKB-KW"/>
</dbReference>
<evidence type="ECO:0000256" key="4">
    <source>
        <dbReference type="ARBA" id="ARBA00022833"/>
    </source>
</evidence>
<evidence type="ECO:0000256" key="1">
    <source>
        <dbReference type="ARBA" id="ARBA00004123"/>
    </source>
</evidence>
<keyword evidence="8" id="KW-1185">Reference proteome</keyword>
<proteinExistence type="predicted"/>
<dbReference type="Pfam" id="PF08783">
    <property type="entry name" value="DWNN"/>
    <property type="match status" value="1"/>
</dbReference>
<dbReference type="InterPro" id="IPR036875">
    <property type="entry name" value="Znf_CCHC_sf"/>
</dbReference>
<evidence type="ECO:0000256" key="2">
    <source>
        <dbReference type="ARBA" id="ARBA00022723"/>
    </source>
</evidence>
<dbReference type="GO" id="GO:0005634">
    <property type="term" value="C:nucleus"/>
    <property type="evidence" value="ECO:0007669"/>
    <property type="project" value="UniProtKB-SubCell"/>
</dbReference>